<evidence type="ECO:0000256" key="6">
    <source>
        <dbReference type="ARBA" id="ARBA00023242"/>
    </source>
</evidence>
<evidence type="ECO:0000256" key="4">
    <source>
        <dbReference type="ARBA" id="ARBA00022771"/>
    </source>
</evidence>
<dbReference type="SUPFAM" id="SSF57667">
    <property type="entry name" value="beta-beta-alpha zinc fingers"/>
    <property type="match status" value="1"/>
</dbReference>
<dbReference type="GO" id="GO:0000981">
    <property type="term" value="F:DNA-binding transcription factor activity, RNA polymerase II-specific"/>
    <property type="evidence" value="ECO:0007669"/>
    <property type="project" value="TreeGrafter"/>
</dbReference>
<sequence>MESPGSPLSEHSEDEFQYNDDTYHTRFGGSPSPSTEMGSSARPSKRQKTGPNTHRETSGIPSSSHHLAPSSGAFDVLPTAAAVPDEDEDISSDTDGSVPGSPHLASAAALPGDDDDGGFGHKGEQISFCRWEGCEAGEMGNMDLLVQHLHDEHIHARQKKYSCEWADCSRKGIPHASGYALRAHMRSHTREKPFYCTLPECDRSFTRSDALAKHMRTVHETEALRPSDPVPKHHSSNPQNKNQKLRLTFKAIGSNGVSGAGGPGSDAGSKSAVGSVPASPMAAPSNSATVDEEYEHNNVIFTPATGSAAGKGAVERQFPAAIDFTEEELALPPGELYKVLMAQIKWASEEGEKLRREVGELDQRRKREWNAKELALENVMEAEAADMERRLGRKGREVVPDEAALMKIVGADVTRLDIPPRDGKTLWWREERKETAEAMEGIEEAKV</sequence>
<dbReference type="PROSITE" id="PS50157">
    <property type="entry name" value="ZINC_FINGER_C2H2_2"/>
    <property type="match status" value="1"/>
</dbReference>
<protein>
    <recommendedName>
        <fullName evidence="9">C2H2-type domain-containing protein</fullName>
    </recommendedName>
</protein>
<comment type="subcellular location">
    <subcellularLocation>
        <location evidence="1">Nucleus</location>
    </subcellularLocation>
</comment>
<keyword evidence="3" id="KW-0677">Repeat</keyword>
<dbReference type="InterPro" id="IPR056436">
    <property type="entry name" value="Znf-C2H2_ZIC1-5/GLI1-3-like"/>
</dbReference>
<evidence type="ECO:0000256" key="2">
    <source>
        <dbReference type="ARBA" id="ARBA00022723"/>
    </source>
</evidence>
<dbReference type="GO" id="GO:0008270">
    <property type="term" value="F:zinc ion binding"/>
    <property type="evidence" value="ECO:0007669"/>
    <property type="project" value="UniProtKB-KW"/>
</dbReference>
<dbReference type="Pfam" id="PF00096">
    <property type="entry name" value="zf-C2H2"/>
    <property type="match status" value="1"/>
</dbReference>
<gene>
    <name evidence="10" type="ORF">PV09_02391</name>
</gene>
<evidence type="ECO:0000256" key="5">
    <source>
        <dbReference type="ARBA" id="ARBA00022833"/>
    </source>
</evidence>
<name>A0A0D1XV64_9PEZI</name>
<dbReference type="Gene3D" id="3.30.160.60">
    <property type="entry name" value="Classic Zinc Finger"/>
    <property type="match status" value="3"/>
</dbReference>
<evidence type="ECO:0000256" key="8">
    <source>
        <dbReference type="SAM" id="MobiDB-lite"/>
    </source>
</evidence>
<dbReference type="GO" id="GO:0005634">
    <property type="term" value="C:nucleus"/>
    <property type="evidence" value="ECO:0007669"/>
    <property type="project" value="UniProtKB-SubCell"/>
</dbReference>
<dbReference type="EMBL" id="KN847534">
    <property type="protein sequence ID" value="KIW06686.1"/>
    <property type="molecule type" value="Genomic_DNA"/>
</dbReference>
<dbReference type="PANTHER" id="PTHR45718">
    <property type="entry name" value="TRANSCRIPTIONAL ACTIVATOR CUBITUS INTERRUPTUS"/>
    <property type="match status" value="1"/>
</dbReference>
<dbReference type="PANTHER" id="PTHR45718:SF4">
    <property type="entry name" value="TRANSCRIPTIONAL ACTIVATOR CUBITUS INTERRUPTUS"/>
    <property type="match status" value="1"/>
</dbReference>
<feature type="compositionally biased region" description="Low complexity" evidence="8">
    <location>
        <begin position="266"/>
        <end position="285"/>
    </location>
</feature>
<dbReference type="PROSITE" id="PS00028">
    <property type="entry name" value="ZINC_FINGER_C2H2_1"/>
    <property type="match status" value="1"/>
</dbReference>
<keyword evidence="2" id="KW-0479">Metal-binding</keyword>
<feature type="region of interest" description="Disordered" evidence="8">
    <location>
        <begin position="1"/>
        <end position="121"/>
    </location>
</feature>
<keyword evidence="6" id="KW-0539">Nucleus</keyword>
<dbReference type="InParanoid" id="A0A0D1XV64"/>
<evidence type="ECO:0000259" key="9">
    <source>
        <dbReference type="PROSITE" id="PS50157"/>
    </source>
</evidence>
<keyword evidence="4 7" id="KW-0863">Zinc-finger</keyword>
<keyword evidence="5" id="KW-0862">Zinc</keyword>
<evidence type="ECO:0000256" key="3">
    <source>
        <dbReference type="ARBA" id="ARBA00022737"/>
    </source>
</evidence>
<dbReference type="OrthoDB" id="3214149at2759"/>
<feature type="region of interest" description="Disordered" evidence="8">
    <location>
        <begin position="220"/>
        <end position="285"/>
    </location>
</feature>
<dbReference type="InterPro" id="IPR043359">
    <property type="entry name" value="GLI-like"/>
</dbReference>
<dbReference type="GeneID" id="27310364"/>
<dbReference type="FunFam" id="3.30.160.60:FF:000031">
    <property type="entry name" value="GLI family zinc finger 3"/>
    <property type="match status" value="1"/>
</dbReference>
<feature type="compositionally biased region" description="Gly residues" evidence="8">
    <location>
        <begin position="256"/>
        <end position="265"/>
    </location>
</feature>
<evidence type="ECO:0000256" key="7">
    <source>
        <dbReference type="PROSITE-ProRule" id="PRU00042"/>
    </source>
</evidence>
<accession>A0A0D1XV64</accession>
<dbReference type="HOGENOM" id="CLU_046889_1_0_1"/>
<dbReference type="VEuPathDB" id="FungiDB:PV09_02391"/>
<dbReference type="FunFam" id="3.30.160.60:FF:000201">
    <property type="entry name" value="C2H2 finger domain protein (Gli3)"/>
    <property type="match status" value="1"/>
</dbReference>
<evidence type="ECO:0000313" key="10">
    <source>
        <dbReference type="EMBL" id="KIW06686.1"/>
    </source>
</evidence>
<keyword evidence="11" id="KW-1185">Reference proteome</keyword>
<dbReference type="GO" id="GO:0000978">
    <property type="term" value="F:RNA polymerase II cis-regulatory region sequence-specific DNA binding"/>
    <property type="evidence" value="ECO:0007669"/>
    <property type="project" value="TreeGrafter"/>
</dbReference>
<feature type="domain" description="C2H2-type" evidence="9">
    <location>
        <begin position="194"/>
        <end position="224"/>
    </location>
</feature>
<feature type="compositionally biased region" description="Polar residues" evidence="8">
    <location>
        <begin position="31"/>
        <end position="42"/>
    </location>
</feature>
<dbReference type="RefSeq" id="XP_016216555.1">
    <property type="nucleotide sequence ID" value="XM_016355419.1"/>
</dbReference>
<proteinExistence type="predicted"/>
<organism evidence="10 11">
    <name type="scientific">Verruconis gallopava</name>
    <dbReference type="NCBI Taxonomy" id="253628"/>
    <lineage>
        <taxon>Eukaryota</taxon>
        <taxon>Fungi</taxon>
        <taxon>Dikarya</taxon>
        <taxon>Ascomycota</taxon>
        <taxon>Pezizomycotina</taxon>
        <taxon>Dothideomycetes</taxon>
        <taxon>Pleosporomycetidae</taxon>
        <taxon>Venturiales</taxon>
        <taxon>Sympoventuriaceae</taxon>
        <taxon>Verruconis</taxon>
    </lineage>
</organism>
<dbReference type="STRING" id="253628.A0A0D1XV64"/>
<evidence type="ECO:0000313" key="11">
    <source>
        <dbReference type="Proteomes" id="UP000053259"/>
    </source>
</evidence>
<dbReference type="Proteomes" id="UP000053259">
    <property type="component" value="Unassembled WGS sequence"/>
</dbReference>
<evidence type="ECO:0000256" key="1">
    <source>
        <dbReference type="ARBA" id="ARBA00004123"/>
    </source>
</evidence>
<dbReference type="Pfam" id="PF23561">
    <property type="entry name" value="zf-C2H2_15"/>
    <property type="match status" value="1"/>
</dbReference>
<dbReference type="AlphaFoldDB" id="A0A0D1XV64"/>
<reference evidence="10 11" key="1">
    <citation type="submission" date="2015-01" db="EMBL/GenBank/DDBJ databases">
        <title>The Genome Sequence of Ochroconis gallopava CBS43764.</title>
        <authorList>
            <consortium name="The Broad Institute Genomics Platform"/>
            <person name="Cuomo C."/>
            <person name="de Hoog S."/>
            <person name="Gorbushina A."/>
            <person name="Stielow B."/>
            <person name="Teixiera M."/>
            <person name="Abouelleil A."/>
            <person name="Chapman S.B."/>
            <person name="Priest M."/>
            <person name="Young S.K."/>
            <person name="Wortman J."/>
            <person name="Nusbaum C."/>
            <person name="Birren B."/>
        </authorList>
    </citation>
    <scope>NUCLEOTIDE SEQUENCE [LARGE SCALE GENOMIC DNA]</scope>
    <source>
        <strain evidence="10 11">CBS 43764</strain>
    </source>
</reference>
<dbReference type="InterPro" id="IPR013087">
    <property type="entry name" value="Znf_C2H2_type"/>
</dbReference>
<dbReference type="SMART" id="SM00355">
    <property type="entry name" value="ZnF_C2H2"/>
    <property type="match status" value="3"/>
</dbReference>
<dbReference type="InterPro" id="IPR036236">
    <property type="entry name" value="Znf_C2H2_sf"/>
</dbReference>